<comment type="caution">
    <text evidence="2">The sequence shown here is derived from an EMBL/GenBank/DDBJ whole genome shotgun (WGS) entry which is preliminary data.</text>
</comment>
<accession>A0A1V9X7Y9</accession>
<sequence>MKQVFFYAAMFYLVSGQVALMDDRMDVSKFGQIQNPPLTFDRFLRITGNENISQLRPAALMKLTERYRVAKTRIERIRQNSNSTFAADFMPFDSWSDDEKKRLFGFVAPPEEIRNKPLRMVPI</sequence>
<dbReference type="AlphaFoldDB" id="A0A1V9X7Y9"/>
<gene>
    <name evidence="2" type="ORF">BIW11_12282</name>
</gene>
<feature type="signal peptide" evidence="1">
    <location>
        <begin position="1"/>
        <end position="16"/>
    </location>
</feature>
<name>A0A1V9X7Y9_9ACAR</name>
<protein>
    <submittedName>
        <fullName evidence="2">Uncharacterized protein</fullName>
    </submittedName>
</protein>
<evidence type="ECO:0000313" key="3">
    <source>
        <dbReference type="Proteomes" id="UP000192247"/>
    </source>
</evidence>
<organism evidence="2 3">
    <name type="scientific">Tropilaelaps mercedesae</name>
    <dbReference type="NCBI Taxonomy" id="418985"/>
    <lineage>
        <taxon>Eukaryota</taxon>
        <taxon>Metazoa</taxon>
        <taxon>Ecdysozoa</taxon>
        <taxon>Arthropoda</taxon>
        <taxon>Chelicerata</taxon>
        <taxon>Arachnida</taxon>
        <taxon>Acari</taxon>
        <taxon>Parasitiformes</taxon>
        <taxon>Mesostigmata</taxon>
        <taxon>Gamasina</taxon>
        <taxon>Dermanyssoidea</taxon>
        <taxon>Laelapidae</taxon>
        <taxon>Tropilaelaps</taxon>
    </lineage>
</organism>
<evidence type="ECO:0000313" key="2">
    <source>
        <dbReference type="EMBL" id="OQR69402.1"/>
    </source>
</evidence>
<dbReference type="Proteomes" id="UP000192247">
    <property type="component" value="Unassembled WGS sequence"/>
</dbReference>
<keyword evidence="3" id="KW-1185">Reference proteome</keyword>
<evidence type="ECO:0000256" key="1">
    <source>
        <dbReference type="SAM" id="SignalP"/>
    </source>
</evidence>
<keyword evidence="1" id="KW-0732">Signal</keyword>
<dbReference type="EMBL" id="MNPL01021181">
    <property type="protein sequence ID" value="OQR69402.1"/>
    <property type="molecule type" value="Genomic_DNA"/>
</dbReference>
<proteinExistence type="predicted"/>
<dbReference type="InParanoid" id="A0A1V9X7Y9"/>
<reference evidence="2 3" key="1">
    <citation type="journal article" date="2017" name="Gigascience">
        <title>Draft genome of the honey bee ectoparasitic mite, Tropilaelaps mercedesae, is shaped by the parasitic life history.</title>
        <authorList>
            <person name="Dong X."/>
            <person name="Armstrong S.D."/>
            <person name="Xia D."/>
            <person name="Makepeace B.L."/>
            <person name="Darby A.C."/>
            <person name="Kadowaki T."/>
        </authorList>
    </citation>
    <scope>NUCLEOTIDE SEQUENCE [LARGE SCALE GENOMIC DNA]</scope>
    <source>
        <strain evidence="2">Wuxi-XJTLU</strain>
    </source>
</reference>
<feature type="chain" id="PRO_5012009041" evidence="1">
    <location>
        <begin position="17"/>
        <end position="123"/>
    </location>
</feature>